<keyword evidence="3" id="KW-1185">Reference proteome</keyword>
<feature type="region of interest" description="Disordered" evidence="1">
    <location>
        <begin position="24"/>
        <end position="46"/>
    </location>
</feature>
<dbReference type="Proteomes" id="UP001153269">
    <property type="component" value="Unassembled WGS sequence"/>
</dbReference>
<comment type="caution">
    <text evidence="2">The sequence shown here is derived from an EMBL/GenBank/DDBJ whole genome shotgun (WGS) entry which is preliminary data.</text>
</comment>
<sequence length="86" mass="9015">MQREQAVFNRQFLGMLQSQMEHLFAQPTASPGPAGRSPLAVPSRYKQRSQPAGGALNAWAGVLEVRAAWALPGGVSSHGSGTSDPG</sequence>
<dbReference type="AlphaFoldDB" id="A0A9N7YG87"/>
<evidence type="ECO:0000256" key="1">
    <source>
        <dbReference type="SAM" id="MobiDB-lite"/>
    </source>
</evidence>
<evidence type="ECO:0000313" key="3">
    <source>
        <dbReference type="Proteomes" id="UP001153269"/>
    </source>
</evidence>
<organism evidence="2 3">
    <name type="scientific">Pleuronectes platessa</name>
    <name type="common">European plaice</name>
    <dbReference type="NCBI Taxonomy" id="8262"/>
    <lineage>
        <taxon>Eukaryota</taxon>
        <taxon>Metazoa</taxon>
        <taxon>Chordata</taxon>
        <taxon>Craniata</taxon>
        <taxon>Vertebrata</taxon>
        <taxon>Euteleostomi</taxon>
        <taxon>Actinopterygii</taxon>
        <taxon>Neopterygii</taxon>
        <taxon>Teleostei</taxon>
        <taxon>Neoteleostei</taxon>
        <taxon>Acanthomorphata</taxon>
        <taxon>Carangaria</taxon>
        <taxon>Pleuronectiformes</taxon>
        <taxon>Pleuronectoidei</taxon>
        <taxon>Pleuronectidae</taxon>
        <taxon>Pleuronectes</taxon>
    </lineage>
</organism>
<protein>
    <submittedName>
        <fullName evidence="2">Uncharacterized protein</fullName>
    </submittedName>
</protein>
<proteinExistence type="predicted"/>
<accession>A0A9N7YG87</accession>
<dbReference type="EMBL" id="CADEAL010000806">
    <property type="protein sequence ID" value="CAB1425462.1"/>
    <property type="molecule type" value="Genomic_DNA"/>
</dbReference>
<evidence type="ECO:0000313" key="2">
    <source>
        <dbReference type="EMBL" id="CAB1425462.1"/>
    </source>
</evidence>
<gene>
    <name evidence="2" type="ORF">PLEPLA_LOCUS13392</name>
</gene>
<reference evidence="2" key="1">
    <citation type="submission" date="2020-03" db="EMBL/GenBank/DDBJ databases">
        <authorList>
            <person name="Weist P."/>
        </authorList>
    </citation>
    <scope>NUCLEOTIDE SEQUENCE</scope>
</reference>
<name>A0A9N7YG87_PLEPL</name>